<proteinExistence type="predicted"/>
<comment type="caution">
    <text evidence="2">The sequence shown here is derived from an EMBL/GenBank/DDBJ whole genome shotgun (WGS) entry which is preliminary data.</text>
</comment>
<sequence length="38" mass="4533">MLGSQSLRMILLFKLVRVRVFAFQIHFKQCLGIIYAYQ</sequence>
<protein>
    <submittedName>
        <fullName evidence="2">Uncharacterized protein</fullName>
    </submittedName>
</protein>
<evidence type="ECO:0000313" key="3">
    <source>
        <dbReference type="Proteomes" id="UP001054252"/>
    </source>
</evidence>
<accession>A0AAV5KN52</accession>
<dbReference type="AlphaFoldDB" id="A0AAV5KN52"/>
<organism evidence="2 3">
    <name type="scientific">Rubroshorea leprosula</name>
    <dbReference type="NCBI Taxonomy" id="152421"/>
    <lineage>
        <taxon>Eukaryota</taxon>
        <taxon>Viridiplantae</taxon>
        <taxon>Streptophyta</taxon>
        <taxon>Embryophyta</taxon>
        <taxon>Tracheophyta</taxon>
        <taxon>Spermatophyta</taxon>
        <taxon>Magnoliopsida</taxon>
        <taxon>eudicotyledons</taxon>
        <taxon>Gunneridae</taxon>
        <taxon>Pentapetalae</taxon>
        <taxon>rosids</taxon>
        <taxon>malvids</taxon>
        <taxon>Malvales</taxon>
        <taxon>Dipterocarpaceae</taxon>
        <taxon>Rubroshorea</taxon>
    </lineage>
</organism>
<reference evidence="2 3" key="1">
    <citation type="journal article" date="2021" name="Commun. Biol.">
        <title>The genome of Shorea leprosula (Dipterocarpaceae) highlights the ecological relevance of drought in aseasonal tropical rainforests.</title>
        <authorList>
            <person name="Ng K.K.S."/>
            <person name="Kobayashi M.J."/>
            <person name="Fawcett J.A."/>
            <person name="Hatakeyama M."/>
            <person name="Paape T."/>
            <person name="Ng C.H."/>
            <person name="Ang C.C."/>
            <person name="Tnah L.H."/>
            <person name="Lee C.T."/>
            <person name="Nishiyama T."/>
            <person name="Sese J."/>
            <person name="O'Brien M.J."/>
            <person name="Copetti D."/>
            <person name="Mohd Noor M.I."/>
            <person name="Ong R.C."/>
            <person name="Putra M."/>
            <person name="Sireger I.Z."/>
            <person name="Indrioko S."/>
            <person name="Kosugi Y."/>
            <person name="Izuno A."/>
            <person name="Isagi Y."/>
            <person name="Lee S.L."/>
            <person name="Shimizu K.K."/>
        </authorList>
    </citation>
    <scope>NUCLEOTIDE SEQUENCE [LARGE SCALE GENOMIC DNA]</scope>
    <source>
        <strain evidence="2">214</strain>
    </source>
</reference>
<name>A0AAV5KN52_9ROSI</name>
<evidence type="ECO:0000313" key="2">
    <source>
        <dbReference type="EMBL" id="GKV26055.1"/>
    </source>
</evidence>
<keyword evidence="3" id="KW-1185">Reference proteome</keyword>
<keyword evidence="1" id="KW-0732">Signal</keyword>
<dbReference type="EMBL" id="BPVZ01000071">
    <property type="protein sequence ID" value="GKV26055.1"/>
    <property type="molecule type" value="Genomic_DNA"/>
</dbReference>
<dbReference type="Proteomes" id="UP001054252">
    <property type="component" value="Unassembled WGS sequence"/>
</dbReference>
<evidence type="ECO:0000256" key="1">
    <source>
        <dbReference type="SAM" id="SignalP"/>
    </source>
</evidence>
<gene>
    <name evidence="2" type="ORF">SLEP1_g35416</name>
</gene>
<feature type="signal peptide" evidence="1">
    <location>
        <begin position="1"/>
        <end position="22"/>
    </location>
</feature>
<feature type="chain" id="PRO_5044011454" evidence="1">
    <location>
        <begin position="23"/>
        <end position="38"/>
    </location>
</feature>